<accession>A0AAN0X700</accession>
<dbReference type="Pfam" id="PF02989">
    <property type="entry name" value="DUF228"/>
    <property type="match status" value="1"/>
</dbReference>
<feature type="region of interest" description="Disordered" evidence="1">
    <location>
        <begin position="41"/>
        <end position="61"/>
    </location>
</feature>
<name>A0AAN0X700_BORHE</name>
<dbReference type="InterPro" id="IPR004239">
    <property type="entry name" value="DUF228"/>
</dbReference>
<organism evidence="2">
    <name type="scientific">Borrelia hermsii</name>
    <dbReference type="NCBI Taxonomy" id="140"/>
    <lineage>
        <taxon>Bacteria</taxon>
        <taxon>Pseudomonadati</taxon>
        <taxon>Spirochaetota</taxon>
        <taxon>Spirochaetia</taxon>
        <taxon>Spirochaetales</taxon>
        <taxon>Borreliaceae</taxon>
        <taxon>Borrelia</taxon>
    </lineage>
</organism>
<feature type="region of interest" description="Disordered" evidence="1">
    <location>
        <begin position="1"/>
        <end position="23"/>
    </location>
</feature>
<feature type="compositionally biased region" description="Polar residues" evidence="1">
    <location>
        <begin position="41"/>
        <end position="50"/>
    </location>
</feature>
<protein>
    <submittedName>
        <fullName evidence="2">Uncharacterized protein</fullName>
    </submittedName>
</protein>
<geneLocation type="plasmid" evidence="3">
    <name>unnamed 6</name>
</geneLocation>
<dbReference type="RefSeq" id="WP_062706326.1">
    <property type="nucleotide sequence ID" value="NZ_CP014821.1"/>
</dbReference>
<dbReference type="EMBL" id="CP014821">
    <property type="protein sequence ID" value="AMR76222.1"/>
    <property type="molecule type" value="Genomic_DNA"/>
</dbReference>
<evidence type="ECO:0000256" key="1">
    <source>
        <dbReference type="SAM" id="MobiDB-lite"/>
    </source>
</evidence>
<keyword evidence="2" id="KW-0614">Plasmid</keyword>
<feature type="compositionally biased region" description="Polar residues" evidence="1">
    <location>
        <begin position="1"/>
        <end position="18"/>
    </location>
</feature>
<dbReference type="AlphaFoldDB" id="A0AAN0X700"/>
<evidence type="ECO:0000313" key="2">
    <source>
        <dbReference type="EMBL" id="AMR76222.1"/>
    </source>
</evidence>
<reference evidence="2" key="1">
    <citation type="submission" date="2016-03" db="EMBL/GenBank/DDBJ databases">
        <title>Borrelia hermsii Genome sequencing and assembly.</title>
        <authorList>
            <person name="Bontemps-Gallo S."/>
            <person name="Stewart S."/>
        </authorList>
    </citation>
    <scope>NUCLEOTIDE SEQUENCE [LARGE SCALE GENOMIC DNA]</scope>
    <source>
        <strain evidence="2">DAH-2E7</strain>
        <plasmid evidence="2">unnamed</plasmid>
        <plasmid>unnamed 6</plasmid>
    </source>
</reference>
<evidence type="ECO:0000313" key="3">
    <source>
        <dbReference type="Proteomes" id="UP000075229"/>
    </source>
</evidence>
<gene>
    <name evidence="2" type="ORF">A0V01_06455</name>
</gene>
<sequence length="257" mass="28461">MSSKGQQASLTPNVPNESLDSDIYSSMDDTEIVQFLQQQVEQEASIQEDSTQGRRRGKRHAAALETAEGKTLKECILKLKKYSKSFDDEPAVFKAKTGFRDKNLTFDAICQSLSSSTDKLEEYPAFGFPYKRAVKLKIETGKPDEVQVEVSDGKNMYGICIDIDEYTNIATVIPITNNFEGYVFAQNSSGIQVGDKLDFNSNGEAFKTSSSSSVSINAIALSNIFTLQLTDDESKKGQEDYKLYLVKIALYGNRAVS</sequence>
<proteinExistence type="predicted"/>